<dbReference type="AlphaFoldDB" id="A0A5B7DMT1"/>
<protein>
    <submittedName>
        <fullName evidence="1">Uncharacterized protein</fullName>
    </submittedName>
</protein>
<organism evidence="1 2">
    <name type="scientific">Portunus trituberculatus</name>
    <name type="common">Swimming crab</name>
    <name type="synonym">Neptunus trituberculatus</name>
    <dbReference type="NCBI Taxonomy" id="210409"/>
    <lineage>
        <taxon>Eukaryota</taxon>
        <taxon>Metazoa</taxon>
        <taxon>Ecdysozoa</taxon>
        <taxon>Arthropoda</taxon>
        <taxon>Crustacea</taxon>
        <taxon>Multicrustacea</taxon>
        <taxon>Malacostraca</taxon>
        <taxon>Eumalacostraca</taxon>
        <taxon>Eucarida</taxon>
        <taxon>Decapoda</taxon>
        <taxon>Pleocyemata</taxon>
        <taxon>Brachyura</taxon>
        <taxon>Eubrachyura</taxon>
        <taxon>Portunoidea</taxon>
        <taxon>Portunidae</taxon>
        <taxon>Portuninae</taxon>
        <taxon>Portunus</taxon>
    </lineage>
</organism>
<sequence length="138" mass="15255">MDATHPPRTPGLKKPEVWRSIGGAMSWSPASTLQLMAFLLRMAEFLLHSHQSALLRTHCHYCFAIFCDALELDINTLPSPRGECFSYIGRVSYLGQPCSSSQATQSLPGLPCCIAHRGSLSTICLQAFNTFIRKLLIT</sequence>
<dbReference type="Proteomes" id="UP000324222">
    <property type="component" value="Unassembled WGS sequence"/>
</dbReference>
<evidence type="ECO:0000313" key="2">
    <source>
        <dbReference type="Proteomes" id="UP000324222"/>
    </source>
</evidence>
<name>A0A5B7DMT1_PORTR</name>
<keyword evidence="2" id="KW-1185">Reference proteome</keyword>
<evidence type="ECO:0000313" key="1">
    <source>
        <dbReference type="EMBL" id="MPC22286.1"/>
    </source>
</evidence>
<gene>
    <name evidence="1" type="ORF">E2C01_015297</name>
</gene>
<comment type="caution">
    <text evidence="1">The sequence shown here is derived from an EMBL/GenBank/DDBJ whole genome shotgun (WGS) entry which is preliminary data.</text>
</comment>
<dbReference type="EMBL" id="VSRR010001070">
    <property type="protein sequence ID" value="MPC22286.1"/>
    <property type="molecule type" value="Genomic_DNA"/>
</dbReference>
<accession>A0A5B7DMT1</accession>
<proteinExistence type="predicted"/>
<reference evidence="1 2" key="1">
    <citation type="submission" date="2019-05" db="EMBL/GenBank/DDBJ databases">
        <title>Another draft genome of Portunus trituberculatus and its Hox gene families provides insights of decapod evolution.</title>
        <authorList>
            <person name="Jeong J.-H."/>
            <person name="Song I."/>
            <person name="Kim S."/>
            <person name="Choi T."/>
            <person name="Kim D."/>
            <person name="Ryu S."/>
            <person name="Kim W."/>
        </authorList>
    </citation>
    <scope>NUCLEOTIDE SEQUENCE [LARGE SCALE GENOMIC DNA]</scope>
    <source>
        <tissue evidence="1">Muscle</tissue>
    </source>
</reference>